<dbReference type="GO" id="GO:0046872">
    <property type="term" value="F:metal ion binding"/>
    <property type="evidence" value="ECO:0007669"/>
    <property type="project" value="UniProtKB-KW"/>
</dbReference>
<dbReference type="PANTHER" id="PTHR35889">
    <property type="entry name" value="CYCLOINULO-OLIGOSACCHARIDE FRUCTANOTRANSFERASE-RELATED"/>
    <property type="match status" value="1"/>
</dbReference>
<dbReference type="InterPro" id="IPR011444">
    <property type="entry name" value="DUF1549"/>
</dbReference>
<dbReference type="KEGG" id="ccos:Pan44_11180"/>
<dbReference type="InterPro" id="IPR022655">
    <property type="entry name" value="DUF1553"/>
</dbReference>
<evidence type="ECO:0000256" key="6">
    <source>
        <dbReference type="SAM" id="SignalP"/>
    </source>
</evidence>
<feature type="chain" id="PRO_5021842833" evidence="6">
    <location>
        <begin position="25"/>
        <end position="631"/>
    </location>
</feature>
<keyword evidence="2 4" id="KW-0479">Metal-binding</keyword>
<organism evidence="8 9">
    <name type="scientific">Caulifigura coniformis</name>
    <dbReference type="NCBI Taxonomy" id="2527983"/>
    <lineage>
        <taxon>Bacteria</taxon>
        <taxon>Pseudomonadati</taxon>
        <taxon>Planctomycetota</taxon>
        <taxon>Planctomycetia</taxon>
        <taxon>Planctomycetales</taxon>
        <taxon>Planctomycetaceae</taxon>
        <taxon>Caulifigura</taxon>
    </lineage>
</organism>
<dbReference type="Pfam" id="PF07635">
    <property type="entry name" value="PSCyt1"/>
    <property type="match status" value="1"/>
</dbReference>
<dbReference type="RefSeq" id="WP_197453881.1">
    <property type="nucleotide sequence ID" value="NZ_CP036271.1"/>
</dbReference>
<reference evidence="8 9" key="1">
    <citation type="submission" date="2019-02" db="EMBL/GenBank/DDBJ databases">
        <title>Deep-cultivation of Planctomycetes and their phenomic and genomic characterization uncovers novel biology.</title>
        <authorList>
            <person name="Wiegand S."/>
            <person name="Jogler M."/>
            <person name="Boedeker C."/>
            <person name="Pinto D."/>
            <person name="Vollmers J."/>
            <person name="Rivas-Marin E."/>
            <person name="Kohn T."/>
            <person name="Peeters S.H."/>
            <person name="Heuer A."/>
            <person name="Rast P."/>
            <person name="Oberbeckmann S."/>
            <person name="Bunk B."/>
            <person name="Jeske O."/>
            <person name="Meyerdierks A."/>
            <person name="Storesund J.E."/>
            <person name="Kallscheuer N."/>
            <person name="Luecker S."/>
            <person name="Lage O.M."/>
            <person name="Pohl T."/>
            <person name="Merkel B.J."/>
            <person name="Hornburger P."/>
            <person name="Mueller R.-W."/>
            <person name="Bruemmer F."/>
            <person name="Labrenz M."/>
            <person name="Spormann A.M."/>
            <person name="Op den Camp H."/>
            <person name="Overmann J."/>
            <person name="Amann R."/>
            <person name="Jetten M.S.M."/>
            <person name="Mascher T."/>
            <person name="Medema M.H."/>
            <person name="Devos D.P."/>
            <person name="Kaster A.-K."/>
            <person name="Ovreas L."/>
            <person name="Rohde M."/>
            <person name="Galperin M.Y."/>
            <person name="Jogler C."/>
        </authorList>
    </citation>
    <scope>NUCLEOTIDE SEQUENCE [LARGE SCALE GENOMIC DNA]</scope>
    <source>
        <strain evidence="8 9">Pan44</strain>
    </source>
</reference>
<evidence type="ECO:0000259" key="7">
    <source>
        <dbReference type="PROSITE" id="PS51007"/>
    </source>
</evidence>
<dbReference type="Pfam" id="PF07587">
    <property type="entry name" value="PSD1"/>
    <property type="match status" value="1"/>
</dbReference>
<evidence type="ECO:0000313" key="8">
    <source>
        <dbReference type="EMBL" id="QDT53103.1"/>
    </source>
</evidence>
<proteinExistence type="predicted"/>
<dbReference type="GO" id="GO:0009055">
    <property type="term" value="F:electron transfer activity"/>
    <property type="evidence" value="ECO:0007669"/>
    <property type="project" value="InterPro"/>
</dbReference>
<feature type="region of interest" description="Disordered" evidence="5">
    <location>
        <begin position="65"/>
        <end position="95"/>
    </location>
</feature>
<evidence type="ECO:0000256" key="5">
    <source>
        <dbReference type="SAM" id="MobiDB-lite"/>
    </source>
</evidence>
<dbReference type="InParanoid" id="A0A517SAG0"/>
<dbReference type="PANTHER" id="PTHR35889:SF3">
    <property type="entry name" value="F-BOX DOMAIN-CONTAINING PROTEIN"/>
    <property type="match status" value="1"/>
</dbReference>
<feature type="signal peptide" evidence="6">
    <location>
        <begin position="1"/>
        <end position="24"/>
    </location>
</feature>
<evidence type="ECO:0000256" key="1">
    <source>
        <dbReference type="ARBA" id="ARBA00022617"/>
    </source>
</evidence>
<protein>
    <submittedName>
        <fullName evidence="8">Planctomycete cytochrome C</fullName>
    </submittedName>
</protein>
<keyword evidence="9" id="KW-1185">Reference proteome</keyword>
<keyword evidence="3 4" id="KW-0408">Iron</keyword>
<evidence type="ECO:0000256" key="4">
    <source>
        <dbReference type="PROSITE-ProRule" id="PRU00433"/>
    </source>
</evidence>
<evidence type="ECO:0000256" key="3">
    <source>
        <dbReference type="ARBA" id="ARBA00023004"/>
    </source>
</evidence>
<dbReference type="PROSITE" id="PS51007">
    <property type="entry name" value="CYTC"/>
    <property type="match status" value="1"/>
</dbReference>
<dbReference type="SUPFAM" id="SSF46626">
    <property type="entry name" value="Cytochrome c"/>
    <property type="match status" value="1"/>
</dbReference>
<dbReference type="InterPro" id="IPR009056">
    <property type="entry name" value="Cyt_c-like_dom"/>
</dbReference>
<keyword evidence="6" id="KW-0732">Signal</keyword>
<feature type="compositionally biased region" description="Basic and acidic residues" evidence="5">
    <location>
        <begin position="65"/>
        <end position="74"/>
    </location>
</feature>
<name>A0A517SAG0_9PLAN</name>
<feature type="domain" description="Cytochrome c" evidence="7">
    <location>
        <begin position="19"/>
        <end position="113"/>
    </location>
</feature>
<dbReference type="Proteomes" id="UP000315700">
    <property type="component" value="Chromosome"/>
</dbReference>
<evidence type="ECO:0000313" key="9">
    <source>
        <dbReference type="Proteomes" id="UP000315700"/>
    </source>
</evidence>
<dbReference type="InterPro" id="IPR036909">
    <property type="entry name" value="Cyt_c-like_dom_sf"/>
</dbReference>
<dbReference type="Pfam" id="PF07583">
    <property type="entry name" value="PSCyt2"/>
    <property type="match status" value="1"/>
</dbReference>
<dbReference type="InterPro" id="IPR011429">
    <property type="entry name" value="Cyt_c_Planctomycete-type"/>
</dbReference>
<keyword evidence="1 4" id="KW-0349">Heme</keyword>
<feature type="compositionally biased region" description="Basic and acidic residues" evidence="5">
    <location>
        <begin position="82"/>
        <end position="95"/>
    </location>
</feature>
<gene>
    <name evidence="8" type="ORF">Pan44_11180</name>
</gene>
<sequence length="631" mass="70971" precursor="true">MRLLKLLTLLVACLIFGTQSTAFAEVDFAHDVLPILKAHCAKCHTNGTYKGSFSLDTKTSLLESKAVEPGKPDDSDLIQRLTSDDPDYRMPPEGDRLKKDDVETLKKWVADGVPWTDGFTFRKEAYKAPLKLKRIRIPRATAATGPHPIDRILYWYGEFNDVTLSPAADDATFLRRVSLDLIGLTPTDEELEVFLFDQRPDKRETLVSSLLERDRDYAAHWITFWNDLLRNDYVGTGYIDGGRRQITKWLISSLRGNKPYDAFVRELIAPSLESEGFANGITWRGRVNASQIRELQFSQNVGQVFLGINLKCASCHDSFIDDWKLDDAYGLAAVVADEPLEIHRCDMPTGRKAAAKFVFPELGTIDPALPRAKRQARLAELLTDPRNGRFSRTIVNRLWRQLMGRGLVEPVDSMASEPWSERVLDHLADHFVTSGYDIKELLRYISTSRAYQSKTVTVEKEPATAEGFVYTGPIARRLTAEQFMDAVWSLTATGPRAPHPSLGARTEFSAVDGKVRAAYVISDPLMRSLGRPNREQVVTTRPELLTTLQALDLSNGPDLAEMLALGAKAISEEKLDRDTLVQRLFRRALSRPPSDEERQLARDLVGESPDEAGIADLIWMIIMLPEFQHVQ</sequence>
<dbReference type="GO" id="GO:0020037">
    <property type="term" value="F:heme binding"/>
    <property type="evidence" value="ECO:0007669"/>
    <property type="project" value="InterPro"/>
</dbReference>
<evidence type="ECO:0000256" key="2">
    <source>
        <dbReference type="ARBA" id="ARBA00022723"/>
    </source>
</evidence>
<accession>A0A517SAG0</accession>
<dbReference type="AlphaFoldDB" id="A0A517SAG0"/>
<dbReference type="EMBL" id="CP036271">
    <property type="protein sequence ID" value="QDT53103.1"/>
    <property type="molecule type" value="Genomic_DNA"/>
</dbReference>